<accession>A0ABN9UQB9</accession>
<keyword evidence="7" id="KW-1185">Reference proteome</keyword>
<gene>
    <name evidence="6" type="ORF">PCOR1329_LOCUS50207</name>
</gene>
<evidence type="ECO:0000259" key="5">
    <source>
        <dbReference type="PROSITE" id="PS51296"/>
    </source>
</evidence>
<keyword evidence="3" id="KW-0408">Iron</keyword>
<evidence type="ECO:0000256" key="2">
    <source>
        <dbReference type="ARBA" id="ARBA00022723"/>
    </source>
</evidence>
<protein>
    <recommendedName>
        <fullName evidence="5">Rieske domain-containing protein</fullName>
    </recommendedName>
</protein>
<dbReference type="Gene3D" id="2.102.10.10">
    <property type="entry name" value="Rieske [2Fe-2S] iron-sulphur domain"/>
    <property type="match status" value="1"/>
</dbReference>
<evidence type="ECO:0000256" key="3">
    <source>
        <dbReference type="ARBA" id="ARBA00023004"/>
    </source>
</evidence>
<dbReference type="InterPro" id="IPR017941">
    <property type="entry name" value="Rieske_2Fe-2S"/>
</dbReference>
<comment type="caution">
    <text evidence="6">The sequence shown here is derived from an EMBL/GenBank/DDBJ whole genome shotgun (WGS) entry which is preliminary data.</text>
</comment>
<dbReference type="Proteomes" id="UP001189429">
    <property type="component" value="Unassembled WGS sequence"/>
</dbReference>
<dbReference type="PROSITE" id="PS51296">
    <property type="entry name" value="RIESKE"/>
    <property type="match status" value="1"/>
</dbReference>
<feature type="domain" description="Rieske" evidence="5">
    <location>
        <begin position="40"/>
        <end position="100"/>
    </location>
</feature>
<keyword evidence="1" id="KW-0001">2Fe-2S</keyword>
<keyword evidence="2" id="KW-0479">Metal-binding</keyword>
<dbReference type="InterPro" id="IPR036922">
    <property type="entry name" value="Rieske_2Fe-2S_sf"/>
</dbReference>
<evidence type="ECO:0000256" key="4">
    <source>
        <dbReference type="ARBA" id="ARBA00023014"/>
    </source>
</evidence>
<reference evidence="6" key="1">
    <citation type="submission" date="2023-10" db="EMBL/GenBank/DDBJ databases">
        <authorList>
            <person name="Chen Y."/>
            <person name="Shah S."/>
            <person name="Dougan E. K."/>
            <person name="Thang M."/>
            <person name="Chan C."/>
        </authorList>
    </citation>
    <scope>NUCLEOTIDE SEQUENCE [LARGE SCALE GENOMIC DNA]</scope>
</reference>
<dbReference type="SUPFAM" id="SSF50022">
    <property type="entry name" value="ISP domain"/>
    <property type="match status" value="1"/>
</dbReference>
<dbReference type="EMBL" id="CAUYUJ010016072">
    <property type="protein sequence ID" value="CAK0861579.1"/>
    <property type="molecule type" value="Genomic_DNA"/>
</dbReference>
<evidence type="ECO:0000256" key="1">
    <source>
        <dbReference type="ARBA" id="ARBA00022714"/>
    </source>
</evidence>
<proteinExistence type="predicted"/>
<organism evidence="6 7">
    <name type="scientific">Prorocentrum cordatum</name>
    <dbReference type="NCBI Taxonomy" id="2364126"/>
    <lineage>
        <taxon>Eukaryota</taxon>
        <taxon>Sar</taxon>
        <taxon>Alveolata</taxon>
        <taxon>Dinophyceae</taxon>
        <taxon>Prorocentrales</taxon>
        <taxon>Prorocentraceae</taxon>
        <taxon>Prorocentrum</taxon>
    </lineage>
</organism>
<keyword evidence="4" id="KW-0411">Iron-sulfur</keyword>
<sequence length="145" mass="15977">MWTCLRHVDAPVETRTGRRQNQKQCWPRTSDKNFKTVSVNAWVEESEGEPGLVLGLRGEPYWLLPGKSGGIRNFALRAECTHLGCIAPWNEAGPPRGRRCSLRVGSSDVVVLISPGGFPPMLAPRKPSELLGDFELFPGLRPPGC</sequence>
<name>A0ABN9UQB9_9DINO</name>
<evidence type="ECO:0000313" key="6">
    <source>
        <dbReference type="EMBL" id="CAK0861579.1"/>
    </source>
</evidence>
<evidence type="ECO:0000313" key="7">
    <source>
        <dbReference type="Proteomes" id="UP001189429"/>
    </source>
</evidence>